<gene>
    <name evidence="1" type="ORF">NE632_08365</name>
</gene>
<protein>
    <recommendedName>
        <fullName evidence="3">Phage tail protein</fullName>
    </recommendedName>
</protein>
<dbReference type="AlphaFoldDB" id="A0AAW5KN36"/>
<proteinExistence type="predicted"/>
<comment type="caution">
    <text evidence="1">The sequence shown here is derived from an EMBL/GenBank/DDBJ whole genome shotgun (WGS) entry which is preliminary data.</text>
</comment>
<dbReference type="RefSeq" id="WP_256322098.1">
    <property type="nucleotide sequence ID" value="NZ_JANGCN010000017.1"/>
</dbReference>
<reference evidence="1" key="1">
    <citation type="submission" date="2022-06" db="EMBL/GenBank/DDBJ databases">
        <title>Isolation of gut microbiota from human fecal samples.</title>
        <authorList>
            <person name="Pamer E.G."/>
            <person name="Barat B."/>
            <person name="Waligurski E."/>
            <person name="Medina S."/>
            <person name="Paddock L."/>
            <person name="Mostad J."/>
        </authorList>
    </citation>
    <scope>NUCLEOTIDE SEQUENCE</scope>
    <source>
        <strain evidence="1">DFI.5.57</strain>
    </source>
</reference>
<sequence length="171" mass="18770">MPDYSYKSGKLNRSHLLHYLDTTFAAVASSPSWYLLGKDVEDASVELNPDTSTKKNILDETTVEDNGYEPEFDLDTFYAKPGDALYEKLKDIMMNRLTGDACKTSVLEVIVDKTTGAYDAWTEDIIVKPQSYGGPQGGVNIPFNCTFAGNRVKGSVTFAAGVPTFAKTTEE</sequence>
<evidence type="ECO:0000313" key="2">
    <source>
        <dbReference type="Proteomes" id="UP001206236"/>
    </source>
</evidence>
<accession>A0AAW5KN36</accession>
<dbReference type="EMBL" id="JANGCN010000017">
    <property type="protein sequence ID" value="MCQ5153324.1"/>
    <property type="molecule type" value="Genomic_DNA"/>
</dbReference>
<organism evidence="1 2">
    <name type="scientific">Ruminococcus bicirculans</name>
    <name type="common">ex Wegman et al. 2014</name>
    <dbReference type="NCBI Taxonomy" id="1160721"/>
    <lineage>
        <taxon>Bacteria</taxon>
        <taxon>Bacillati</taxon>
        <taxon>Bacillota</taxon>
        <taxon>Clostridia</taxon>
        <taxon>Eubacteriales</taxon>
        <taxon>Oscillospiraceae</taxon>
        <taxon>Ruminococcus</taxon>
    </lineage>
</organism>
<evidence type="ECO:0008006" key="3">
    <source>
        <dbReference type="Google" id="ProtNLM"/>
    </source>
</evidence>
<dbReference type="Proteomes" id="UP001206236">
    <property type="component" value="Unassembled WGS sequence"/>
</dbReference>
<name>A0AAW5KN36_9FIRM</name>
<evidence type="ECO:0000313" key="1">
    <source>
        <dbReference type="EMBL" id="MCQ5153324.1"/>
    </source>
</evidence>